<sequence>MDDDNSNCEYKEANYDFFNDLHKYIQYESEAESHADSENYCNFCKFDEGNYQEISNSLNNVCKRFKYLLDTFYTNTKGNIYNINYVRAFLNYWLNKQLRSIKNNTLCVKVFHQNMQTFDTVNNELRNLRGYIYDISGEELKNMYLLHSLQIKYDKVHGIINSEYSNEKVCILLAEKCEREYKNIDENCPNTNKNFCEAFKSFKSKYNKLNLCTGSLNGWEKIELPSLRGSYLDFTENCEISLYRKNSEQPAEFHKPPETVNDTPSVDKQNIVVPVVSVFGISVIGFVLYKFTSFGSLLRPQIKGKSQMWNNVKEEDNILLYNPPQQYENENLSYSITYNSVNVT</sequence>
<proteinExistence type="predicted"/>
<dbReference type="AlphaFoldDB" id="A0A1A8W9A6"/>
<dbReference type="Pfam" id="PF05795">
    <property type="entry name" value="Plasmodium_Vir"/>
    <property type="match status" value="2"/>
</dbReference>
<dbReference type="Proteomes" id="UP000078560">
    <property type="component" value="Unassembled WGS sequence"/>
</dbReference>
<name>A0A1A8W9A6_PLAOA</name>
<keyword evidence="1" id="KW-0812">Transmembrane</keyword>
<evidence type="ECO:0000313" key="2">
    <source>
        <dbReference type="EMBL" id="SBS89407.1"/>
    </source>
</evidence>
<dbReference type="InterPro" id="IPR008780">
    <property type="entry name" value="Plasmodium_Vir"/>
</dbReference>
<dbReference type="EMBL" id="FLQU01000721">
    <property type="protein sequence ID" value="SBS89407.1"/>
    <property type="molecule type" value="Genomic_DNA"/>
</dbReference>
<accession>A0A1A8W9A6</accession>
<evidence type="ECO:0000313" key="3">
    <source>
        <dbReference type="Proteomes" id="UP000078560"/>
    </source>
</evidence>
<protein>
    <submittedName>
        <fullName evidence="2">PIR Superfamily Protein</fullName>
    </submittedName>
</protein>
<feature type="transmembrane region" description="Helical" evidence="1">
    <location>
        <begin position="271"/>
        <end position="289"/>
    </location>
</feature>
<keyword evidence="1" id="KW-0472">Membrane</keyword>
<keyword evidence="1" id="KW-1133">Transmembrane helix</keyword>
<gene>
    <name evidence="2" type="ORF">POVCU2_0054240</name>
</gene>
<reference evidence="3" key="1">
    <citation type="submission" date="2016-05" db="EMBL/GenBank/DDBJ databases">
        <authorList>
            <person name="Naeem Raeece"/>
        </authorList>
    </citation>
    <scope>NUCLEOTIDE SEQUENCE [LARGE SCALE GENOMIC DNA]</scope>
</reference>
<evidence type="ECO:0000256" key="1">
    <source>
        <dbReference type="SAM" id="Phobius"/>
    </source>
</evidence>
<organism evidence="2 3">
    <name type="scientific">Plasmodium ovale curtisi</name>
    <dbReference type="NCBI Taxonomy" id="864141"/>
    <lineage>
        <taxon>Eukaryota</taxon>
        <taxon>Sar</taxon>
        <taxon>Alveolata</taxon>
        <taxon>Apicomplexa</taxon>
        <taxon>Aconoidasida</taxon>
        <taxon>Haemosporida</taxon>
        <taxon>Plasmodiidae</taxon>
        <taxon>Plasmodium</taxon>
        <taxon>Plasmodium (Plasmodium)</taxon>
    </lineage>
</organism>